<accession>A0A1T5IQN2</accession>
<sequence>MLNEKYVEKLCNLMKKNKVDAMMIGPSDDLQFLMGYSPHPDERFQSMFLLSDKRYFYISPELTYEEISEKLEEKADIHTWGDHEGFIDSTIAAMRKYELEGKTIGINNGIVAIRLLDIKDNIKAKFINGHEIMENLRIVKDESEIERLREAARLADEVMMETIDYIKPGLTEKNIKEKIKELFMEKGADGLSFEPIIASGENSSKPHYTGDSRVIQEKDIIILDLGCKYKGLCSDISRTVFVGEITDEQKEIYNIVREANASGEKYAKKGVKSKDVDKAARDVIKNAGYGKNFINRTGHGIGFSVHEAPDIKGGSEQVLDIGMAFSIEPGIYIPNKFGMRIEDIVVIGENGPEILNKSTKEIIIK</sequence>
<reference evidence="4" key="1">
    <citation type="submission" date="2017-02" db="EMBL/GenBank/DDBJ databases">
        <authorList>
            <person name="Varghese N."/>
            <person name="Submissions S."/>
        </authorList>
    </citation>
    <scope>NUCLEOTIDE SEQUENCE [LARGE SCALE GENOMIC DNA]</scope>
    <source>
        <strain evidence="4">M1</strain>
    </source>
</reference>
<dbReference type="InterPro" id="IPR036005">
    <property type="entry name" value="Creatinase/aminopeptidase-like"/>
</dbReference>
<keyword evidence="4" id="KW-1185">Reference proteome</keyword>
<dbReference type="RefSeq" id="WP_079489281.1">
    <property type="nucleotide sequence ID" value="NZ_FUZT01000001.1"/>
</dbReference>
<dbReference type="Pfam" id="PF01321">
    <property type="entry name" value="Creatinase_N"/>
    <property type="match status" value="1"/>
</dbReference>
<keyword evidence="3" id="KW-0031">Aminopeptidase</keyword>
<dbReference type="SUPFAM" id="SSF53092">
    <property type="entry name" value="Creatinase/prolidase N-terminal domain"/>
    <property type="match status" value="1"/>
</dbReference>
<dbReference type="Gene3D" id="3.40.350.10">
    <property type="entry name" value="Creatinase/prolidase N-terminal domain"/>
    <property type="match status" value="1"/>
</dbReference>
<proteinExistence type="predicted"/>
<feature type="domain" description="Peptidase M24" evidence="1">
    <location>
        <begin position="146"/>
        <end position="348"/>
    </location>
</feature>
<gene>
    <name evidence="3" type="ORF">SAMN02194393_00645</name>
</gene>
<evidence type="ECO:0000313" key="4">
    <source>
        <dbReference type="Proteomes" id="UP000190285"/>
    </source>
</evidence>
<dbReference type="OrthoDB" id="9806388at2"/>
<dbReference type="InterPro" id="IPR050659">
    <property type="entry name" value="Peptidase_M24B"/>
</dbReference>
<dbReference type="AlphaFoldDB" id="A0A1T5IQN2"/>
<dbReference type="EMBL" id="FUZT01000001">
    <property type="protein sequence ID" value="SKC41494.1"/>
    <property type="molecule type" value="Genomic_DNA"/>
</dbReference>
<dbReference type="Proteomes" id="UP000190285">
    <property type="component" value="Unassembled WGS sequence"/>
</dbReference>
<evidence type="ECO:0000259" key="1">
    <source>
        <dbReference type="Pfam" id="PF00557"/>
    </source>
</evidence>
<dbReference type="Pfam" id="PF00557">
    <property type="entry name" value="Peptidase_M24"/>
    <property type="match status" value="1"/>
</dbReference>
<name>A0A1T5IQN2_9FIRM</name>
<dbReference type="InterPro" id="IPR029149">
    <property type="entry name" value="Creatin/AminoP/Spt16_N"/>
</dbReference>
<dbReference type="Gene3D" id="3.90.230.10">
    <property type="entry name" value="Creatinase/methionine aminopeptidase superfamily"/>
    <property type="match status" value="1"/>
</dbReference>
<evidence type="ECO:0000259" key="2">
    <source>
        <dbReference type="Pfam" id="PF01321"/>
    </source>
</evidence>
<feature type="domain" description="Creatinase N-terminal" evidence="2">
    <location>
        <begin position="7"/>
        <end position="139"/>
    </location>
</feature>
<dbReference type="SUPFAM" id="SSF55920">
    <property type="entry name" value="Creatinase/aminopeptidase"/>
    <property type="match status" value="1"/>
</dbReference>
<dbReference type="CDD" id="cd01092">
    <property type="entry name" value="APP-like"/>
    <property type="match status" value="1"/>
</dbReference>
<dbReference type="GO" id="GO:0004177">
    <property type="term" value="F:aminopeptidase activity"/>
    <property type="evidence" value="ECO:0007669"/>
    <property type="project" value="UniProtKB-KW"/>
</dbReference>
<protein>
    <submittedName>
        <fullName evidence="3">Xaa-Pro aminopeptidase</fullName>
    </submittedName>
</protein>
<dbReference type="PANTHER" id="PTHR46112">
    <property type="entry name" value="AMINOPEPTIDASE"/>
    <property type="match status" value="1"/>
</dbReference>
<dbReference type="InterPro" id="IPR000994">
    <property type="entry name" value="Pept_M24"/>
</dbReference>
<dbReference type="InterPro" id="IPR000587">
    <property type="entry name" value="Creatinase_N"/>
</dbReference>
<dbReference type="PANTHER" id="PTHR46112:SF3">
    <property type="entry name" value="AMINOPEPTIDASE YPDF"/>
    <property type="match status" value="1"/>
</dbReference>
<keyword evidence="3" id="KW-0378">Hydrolase</keyword>
<organism evidence="3 4">
    <name type="scientific">Maledivibacter halophilus</name>
    <dbReference type="NCBI Taxonomy" id="36842"/>
    <lineage>
        <taxon>Bacteria</taxon>
        <taxon>Bacillati</taxon>
        <taxon>Bacillota</taxon>
        <taxon>Clostridia</taxon>
        <taxon>Peptostreptococcales</taxon>
        <taxon>Caminicellaceae</taxon>
        <taxon>Maledivibacter</taxon>
    </lineage>
</organism>
<keyword evidence="3" id="KW-0645">Protease</keyword>
<dbReference type="STRING" id="36842.SAMN02194393_00645"/>
<evidence type="ECO:0000313" key="3">
    <source>
        <dbReference type="EMBL" id="SKC41494.1"/>
    </source>
</evidence>